<organism evidence="1 2">
    <name type="scientific">Caerostris darwini</name>
    <dbReference type="NCBI Taxonomy" id="1538125"/>
    <lineage>
        <taxon>Eukaryota</taxon>
        <taxon>Metazoa</taxon>
        <taxon>Ecdysozoa</taxon>
        <taxon>Arthropoda</taxon>
        <taxon>Chelicerata</taxon>
        <taxon>Arachnida</taxon>
        <taxon>Araneae</taxon>
        <taxon>Araneomorphae</taxon>
        <taxon>Entelegynae</taxon>
        <taxon>Araneoidea</taxon>
        <taxon>Araneidae</taxon>
        <taxon>Caerostris</taxon>
    </lineage>
</organism>
<evidence type="ECO:0000313" key="1">
    <source>
        <dbReference type="EMBL" id="GIY26070.1"/>
    </source>
</evidence>
<dbReference type="AlphaFoldDB" id="A0AAV4RWE2"/>
<dbReference type="EMBL" id="BPLQ01006894">
    <property type="protein sequence ID" value="GIY26070.1"/>
    <property type="molecule type" value="Genomic_DNA"/>
</dbReference>
<reference evidence="1 2" key="1">
    <citation type="submission" date="2021-06" db="EMBL/GenBank/DDBJ databases">
        <title>Caerostris darwini draft genome.</title>
        <authorList>
            <person name="Kono N."/>
            <person name="Arakawa K."/>
        </authorList>
    </citation>
    <scope>NUCLEOTIDE SEQUENCE [LARGE SCALE GENOMIC DNA]</scope>
</reference>
<sequence length="109" mass="12280">MNQNKYHKRAPPRFKIKISSEDLCIYVLPPSDCILPRGPQNKLAALSSPRISLTIQVKRQTHADACQFLLAPQAMRGEPSASDPLSLLATFREEGVRKRVKKNRNSVQL</sequence>
<evidence type="ECO:0000313" key="2">
    <source>
        <dbReference type="Proteomes" id="UP001054837"/>
    </source>
</evidence>
<name>A0AAV4RWE2_9ARAC</name>
<accession>A0AAV4RWE2</accession>
<gene>
    <name evidence="1" type="ORF">CDAR_126961</name>
</gene>
<proteinExistence type="predicted"/>
<keyword evidence="2" id="KW-1185">Reference proteome</keyword>
<dbReference type="Proteomes" id="UP001054837">
    <property type="component" value="Unassembled WGS sequence"/>
</dbReference>
<protein>
    <submittedName>
        <fullName evidence="1">Uncharacterized protein</fullName>
    </submittedName>
</protein>
<comment type="caution">
    <text evidence="1">The sequence shown here is derived from an EMBL/GenBank/DDBJ whole genome shotgun (WGS) entry which is preliminary data.</text>
</comment>